<dbReference type="Proteomes" id="UP000828941">
    <property type="component" value="Chromosome 10"/>
</dbReference>
<proteinExistence type="predicted"/>
<organism evidence="1 2">
    <name type="scientific">Bauhinia variegata</name>
    <name type="common">Purple orchid tree</name>
    <name type="synonym">Phanera variegata</name>
    <dbReference type="NCBI Taxonomy" id="167791"/>
    <lineage>
        <taxon>Eukaryota</taxon>
        <taxon>Viridiplantae</taxon>
        <taxon>Streptophyta</taxon>
        <taxon>Embryophyta</taxon>
        <taxon>Tracheophyta</taxon>
        <taxon>Spermatophyta</taxon>
        <taxon>Magnoliopsida</taxon>
        <taxon>eudicotyledons</taxon>
        <taxon>Gunneridae</taxon>
        <taxon>Pentapetalae</taxon>
        <taxon>rosids</taxon>
        <taxon>fabids</taxon>
        <taxon>Fabales</taxon>
        <taxon>Fabaceae</taxon>
        <taxon>Cercidoideae</taxon>
        <taxon>Cercideae</taxon>
        <taxon>Bauhiniinae</taxon>
        <taxon>Bauhinia</taxon>
    </lineage>
</organism>
<dbReference type="EMBL" id="CM039435">
    <property type="protein sequence ID" value="KAI4316010.1"/>
    <property type="molecule type" value="Genomic_DNA"/>
</dbReference>
<evidence type="ECO:0000313" key="2">
    <source>
        <dbReference type="Proteomes" id="UP000828941"/>
    </source>
</evidence>
<accession>A0ACB9LYK3</accession>
<evidence type="ECO:0000313" key="1">
    <source>
        <dbReference type="EMBL" id="KAI4316010.1"/>
    </source>
</evidence>
<sequence length="102" mass="10981">MSTTTSNFLIKKRLWRFVGFGSSIVGFSCYALSPLSRTFLENGTCWRSLCTAWLSLGNSDFVEAIAGDVGHKIELSCHEDGDAAVAGSNSSGQNILTTKKNV</sequence>
<name>A0ACB9LYK3_BAUVA</name>
<gene>
    <name evidence="1" type="ORF">L6164_024030</name>
</gene>
<reference evidence="1 2" key="1">
    <citation type="journal article" date="2022" name="DNA Res.">
        <title>Chromosomal-level genome assembly of the orchid tree Bauhinia variegata (Leguminosae; Cercidoideae) supports the allotetraploid origin hypothesis of Bauhinia.</title>
        <authorList>
            <person name="Zhong Y."/>
            <person name="Chen Y."/>
            <person name="Zheng D."/>
            <person name="Pang J."/>
            <person name="Liu Y."/>
            <person name="Luo S."/>
            <person name="Meng S."/>
            <person name="Qian L."/>
            <person name="Wei D."/>
            <person name="Dai S."/>
            <person name="Zhou R."/>
        </authorList>
    </citation>
    <scope>NUCLEOTIDE SEQUENCE [LARGE SCALE GENOMIC DNA]</scope>
    <source>
        <strain evidence="1">BV-YZ2020</strain>
    </source>
</reference>
<comment type="caution">
    <text evidence="1">The sequence shown here is derived from an EMBL/GenBank/DDBJ whole genome shotgun (WGS) entry which is preliminary data.</text>
</comment>
<keyword evidence="2" id="KW-1185">Reference proteome</keyword>
<protein>
    <submittedName>
        <fullName evidence="1">Uncharacterized protein</fullName>
    </submittedName>
</protein>